<dbReference type="PANTHER" id="PTHR11224">
    <property type="entry name" value="MAKORIN-RELATED"/>
    <property type="match status" value="1"/>
</dbReference>
<comment type="caution">
    <text evidence="12">The sequence shown here is derived from an EMBL/GenBank/DDBJ whole genome shotgun (WGS) entry which is preliminary data.</text>
</comment>
<dbReference type="EC" id="2.3.2.27" evidence="2"/>
<keyword evidence="4 9" id="KW-0479">Metal-binding</keyword>
<dbReference type="GO" id="GO:0061630">
    <property type="term" value="F:ubiquitin protein ligase activity"/>
    <property type="evidence" value="ECO:0007669"/>
    <property type="project" value="UniProtKB-EC"/>
</dbReference>
<dbReference type="AlphaFoldDB" id="A0A1V9X6P7"/>
<keyword evidence="13" id="KW-1185">Reference proteome</keyword>
<dbReference type="PROSITE" id="PS00518">
    <property type="entry name" value="ZF_RING_1"/>
    <property type="match status" value="1"/>
</dbReference>
<evidence type="ECO:0000256" key="1">
    <source>
        <dbReference type="ARBA" id="ARBA00000900"/>
    </source>
</evidence>
<keyword evidence="5" id="KW-0677">Repeat</keyword>
<dbReference type="InterPro" id="IPR045072">
    <property type="entry name" value="MKRN-like"/>
</dbReference>
<dbReference type="PROSITE" id="PS50089">
    <property type="entry name" value="ZF_RING_2"/>
    <property type="match status" value="1"/>
</dbReference>
<evidence type="ECO:0000256" key="7">
    <source>
        <dbReference type="ARBA" id="ARBA00022786"/>
    </source>
</evidence>
<dbReference type="InterPro" id="IPR018957">
    <property type="entry name" value="Znf_C3HC4_RING-type"/>
</dbReference>
<dbReference type="InterPro" id="IPR000571">
    <property type="entry name" value="Znf_CCCH"/>
</dbReference>
<dbReference type="GO" id="GO:0000209">
    <property type="term" value="P:protein polyubiquitination"/>
    <property type="evidence" value="ECO:0007669"/>
    <property type="project" value="InterPro"/>
</dbReference>
<evidence type="ECO:0000256" key="2">
    <source>
        <dbReference type="ARBA" id="ARBA00012483"/>
    </source>
</evidence>
<reference evidence="12 13" key="1">
    <citation type="journal article" date="2017" name="Gigascience">
        <title>Draft genome of the honey bee ectoparasitic mite, Tropilaelaps mercedesae, is shaped by the parasitic life history.</title>
        <authorList>
            <person name="Dong X."/>
            <person name="Armstrong S.D."/>
            <person name="Xia D."/>
            <person name="Makepeace B.L."/>
            <person name="Darby A.C."/>
            <person name="Kadowaki T."/>
        </authorList>
    </citation>
    <scope>NUCLEOTIDE SEQUENCE [LARGE SCALE GENOMIC DNA]</scope>
    <source>
        <strain evidence="12">Wuxi-XJTLU</strain>
    </source>
</reference>
<evidence type="ECO:0000313" key="12">
    <source>
        <dbReference type="EMBL" id="OQR69076.1"/>
    </source>
</evidence>
<evidence type="ECO:0000259" key="11">
    <source>
        <dbReference type="PROSITE" id="PS50103"/>
    </source>
</evidence>
<dbReference type="EMBL" id="MNPL01022162">
    <property type="protein sequence ID" value="OQR69076.1"/>
    <property type="molecule type" value="Genomic_DNA"/>
</dbReference>
<gene>
    <name evidence="12" type="ORF">BIW11_04439</name>
</gene>
<dbReference type="SMART" id="SM00356">
    <property type="entry name" value="ZnF_C3H1"/>
    <property type="match status" value="2"/>
</dbReference>
<evidence type="ECO:0000259" key="10">
    <source>
        <dbReference type="PROSITE" id="PS50089"/>
    </source>
</evidence>
<dbReference type="SMART" id="SM00184">
    <property type="entry name" value="RING"/>
    <property type="match status" value="1"/>
</dbReference>
<evidence type="ECO:0000256" key="6">
    <source>
        <dbReference type="ARBA" id="ARBA00022771"/>
    </source>
</evidence>
<evidence type="ECO:0000256" key="3">
    <source>
        <dbReference type="ARBA" id="ARBA00022679"/>
    </source>
</evidence>
<dbReference type="SUPFAM" id="SSF57850">
    <property type="entry name" value="RING/U-box"/>
    <property type="match status" value="1"/>
</dbReference>
<dbReference type="Proteomes" id="UP000192247">
    <property type="component" value="Unassembled WGS sequence"/>
</dbReference>
<dbReference type="Pfam" id="PF00097">
    <property type="entry name" value="zf-C3HC4"/>
    <property type="match status" value="1"/>
</dbReference>
<keyword evidence="6 9" id="KW-0863">Zinc-finger</keyword>
<evidence type="ECO:0000256" key="9">
    <source>
        <dbReference type="PROSITE-ProRule" id="PRU00723"/>
    </source>
</evidence>
<dbReference type="PANTHER" id="PTHR11224:SF10">
    <property type="entry name" value="IP09428P-RELATED"/>
    <property type="match status" value="1"/>
</dbReference>
<feature type="zinc finger region" description="C3H1-type" evidence="9">
    <location>
        <begin position="257"/>
        <end position="286"/>
    </location>
</feature>
<accession>A0A1V9X6P7</accession>
<keyword evidence="7" id="KW-0833">Ubl conjugation pathway</keyword>
<protein>
    <recommendedName>
        <fullName evidence="2">RING-type E3 ubiquitin transferase</fullName>
        <ecNumber evidence="2">2.3.2.27</ecNumber>
    </recommendedName>
</protein>
<dbReference type="FunCoup" id="A0A1V9X6P7">
    <property type="interactions" value="668"/>
</dbReference>
<evidence type="ECO:0000313" key="13">
    <source>
        <dbReference type="Proteomes" id="UP000192247"/>
    </source>
</evidence>
<dbReference type="InterPro" id="IPR001841">
    <property type="entry name" value="Znf_RING"/>
</dbReference>
<dbReference type="PROSITE" id="PS50103">
    <property type="entry name" value="ZF_C3H1"/>
    <property type="match status" value="1"/>
</dbReference>
<comment type="catalytic activity">
    <reaction evidence="1">
        <text>S-ubiquitinyl-[E2 ubiquitin-conjugating enzyme]-L-cysteine + [acceptor protein]-L-lysine = [E2 ubiquitin-conjugating enzyme]-L-cysteine + N(6)-ubiquitinyl-[acceptor protein]-L-lysine.</text>
        <dbReference type="EC" id="2.3.2.27"/>
    </reaction>
</comment>
<keyword evidence="3" id="KW-0808">Transferase</keyword>
<dbReference type="Gene3D" id="3.30.40.10">
    <property type="entry name" value="Zinc/RING finger domain, C3HC4 (zinc finger)"/>
    <property type="match status" value="1"/>
</dbReference>
<name>A0A1V9X6P7_9ACAR</name>
<organism evidence="12 13">
    <name type="scientific">Tropilaelaps mercedesae</name>
    <dbReference type="NCBI Taxonomy" id="418985"/>
    <lineage>
        <taxon>Eukaryota</taxon>
        <taxon>Metazoa</taxon>
        <taxon>Ecdysozoa</taxon>
        <taxon>Arthropoda</taxon>
        <taxon>Chelicerata</taxon>
        <taxon>Arachnida</taxon>
        <taxon>Acari</taxon>
        <taxon>Parasitiformes</taxon>
        <taxon>Mesostigmata</taxon>
        <taxon>Gamasina</taxon>
        <taxon>Dermanyssoidea</taxon>
        <taxon>Laelapidae</taxon>
        <taxon>Tropilaelaps</taxon>
    </lineage>
</organism>
<proteinExistence type="predicted"/>
<feature type="domain" description="RING-type" evidence="10">
    <location>
        <begin position="174"/>
        <end position="228"/>
    </location>
</feature>
<dbReference type="STRING" id="418985.A0A1V9X6P7"/>
<dbReference type="InParanoid" id="A0A1V9X6P7"/>
<sequence length="347" mass="39439">MGHATQKPKSASNFQDRFLPNFLESFCEIFIDFRPLIRSRNDDRERSSANVVDGRTFADVVRPYIDAHTAERQRLARLPLCEYHMISGACPDKRCRAVHGDFCNVCNKFILHPHNAELNKQHREDCLKQQKQVSILRAGRSSRCAEVDVVLDRADVVNHAELRAAIARSASLSCGVCMETVLEKDPPSGRRFGILESCAHIFCLQCIRQWRQVKSFDTKTVRGCPECRTPSDFVTPSAYFVDKGEEKRALIDGYKAALATKPCKYFKQGLGVCPFANKCFYKHALPDGSPAPDSGPPTARRRYEDDGTVEIFEEVLWDFMDTMYEGLMYGSDVDDVLEDMMYDDDDF</sequence>
<keyword evidence="8 9" id="KW-0862">Zinc</keyword>
<evidence type="ECO:0000256" key="4">
    <source>
        <dbReference type="ARBA" id="ARBA00022723"/>
    </source>
</evidence>
<evidence type="ECO:0000256" key="8">
    <source>
        <dbReference type="ARBA" id="ARBA00022833"/>
    </source>
</evidence>
<dbReference type="FunFam" id="3.30.40.10:FF:000117">
    <property type="entry name" value="Probable E3 ubiquitin-protein ligase makorin-1"/>
    <property type="match status" value="1"/>
</dbReference>
<feature type="domain" description="C3H1-type" evidence="11">
    <location>
        <begin position="257"/>
        <end position="286"/>
    </location>
</feature>
<evidence type="ECO:0000256" key="5">
    <source>
        <dbReference type="ARBA" id="ARBA00022737"/>
    </source>
</evidence>
<dbReference type="GO" id="GO:0008270">
    <property type="term" value="F:zinc ion binding"/>
    <property type="evidence" value="ECO:0007669"/>
    <property type="project" value="UniProtKB-KW"/>
</dbReference>
<dbReference type="InterPro" id="IPR013083">
    <property type="entry name" value="Znf_RING/FYVE/PHD"/>
</dbReference>
<dbReference type="InterPro" id="IPR017907">
    <property type="entry name" value="Znf_RING_CS"/>
</dbReference>
<dbReference type="OrthoDB" id="6414256at2759"/>